<reference evidence="3 4" key="1">
    <citation type="submission" date="2019-02" db="EMBL/GenBank/DDBJ databases">
        <title>Deep-cultivation of Planctomycetes and their phenomic and genomic characterization uncovers novel biology.</title>
        <authorList>
            <person name="Wiegand S."/>
            <person name="Jogler M."/>
            <person name="Boedeker C."/>
            <person name="Pinto D."/>
            <person name="Vollmers J."/>
            <person name="Rivas-Marin E."/>
            <person name="Kohn T."/>
            <person name="Peeters S.H."/>
            <person name="Heuer A."/>
            <person name="Rast P."/>
            <person name="Oberbeckmann S."/>
            <person name="Bunk B."/>
            <person name="Jeske O."/>
            <person name="Meyerdierks A."/>
            <person name="Storesund J.E."/>
            <person name="Kallscheuer N."/>
            <person name="Luecker S."/>
            <person name="Lage O.M."/>
            <person name="Pohl T."/>
            <person name="Merkel B.J."/>
            <person name="Hornburger P."/>
            <person name="Mueller R.-W."/>
            <person name="Bruemmer F."/>
            <person name="Labrenz M."/>
            <person name="Spormann A.M."/>
            <person name="Op den Camp H."/>
            <person name="Overmann J."/>
            <person name="Amann R."/>
            <person name="Jetten M.S.M."/>
            <person name="Mascher T."/>
            <person name="Medema M.H."/>
            <person name="Devos D.P."/>
            <person name="Kaster A.-K."/>
            <person name="Ovreas L."/>
            <person name="Rohde M."/>
            <person name="Galperin M.Y."/>
            <person name="Jogler C."/>
        </authorList>
    </citation>
    <scope>NUCLEOTIDE SEQUENCE [LARGE SCALE GENOMIC DNA]</scope>
    <source>
        <strain evidence="3 4">I41</strain>
    </source>
</reference>
<dbReference type="KEGG" id="llh:I41_27330"/>
<dbReference type="PANTHER" id="PTHR36509:SF3">
    <property type="entry name" value="SIGNAL PEPTIDE PROTEIN"/>
    <property type="match status" value="1"/>
</dbReference>
<dbReference type="Gene3D" id="2.60.120.600">
    <property type="entry name" value="Domain of unknown function DUF1214, C-terminal domain"/>
    <property type="match status" value="1"/>
</dbReference>
<feature type="domain" description="DUF1254" evidence="2">
    <location>
        <begin position="118"/>
        <end position="228"/>
    </location>
</feature>
<evidence type="ECO:0000259" key="1">
    <source>
        <dbReference type="Pfam" id="PF06742"/>
    </source>
</evidence>
<dbReference type="PANTHER" id="PTHR36509">
    <property type="entry name" value="BLL3101 PROTEIN"/>
    <property type="match status" value="1"/>
</dbReference>
<dbReference type="Pfam" id="PF06863">
    <property type="entry name" value="DUF1254"/>
    <property type="match status" value="1"/>
</dbReference>
<evidence type="ECO:0008006" key="5">
    <source>
        <dbReference type="Google" id="ProtNLM"/>
    </source>
</evidence>
<evidence type="ECO:0000259" key="2">
    <source>
        <dbReference type="Pfam" id="PF06863"/>
    </source>
</evidence>
<feature type="domain" description="DUF1214" evidence="1">
    <location>
        <begin position="378"/>
        <end position="484"/>
    </location>
</feature>
<accession>A0A517TYU6</accession>
<proteinExistence type="predicted"/>
<evidence type="ECO:0000313" key="3">
    <source>
        <dbReference type="EMBL" id="QDT73544.1"/>
    </source>
</evidence>
<sequence length="501" mass="55966">MHYAATPTKPPLLKLMKRTAALTLACAFTWPVASIQAQETLDTRIGKLSFTQDFANGYPTDETVELLYDEIDFQRACQAYLWSIPIVSFAEWQKAHEVTFKAESGDVVVYDNYLAKLGILTANATTPYIISFFNLEKTGPMVVKMPAGAVAGFADDMWQRPLIDMGQTGPDKGKGGIYVIAGPGQEAVAPEGGYLAKSPTNNVFWGFRALDKDPAKAKVLLEQLEIYPLSESDNPPRKKIVDISGIRWSQTPPRGIEYWKSLHAIIQREPVHERDRFFMAMLKPLGIEKGTPFAPDEHQAKLLTEAALVGEAMAKTNDFEKRLAAAHYADGTHWHFALVIDPSQRAEFYDQLDGRASWFYEAVTTSSGMVTKTPGVGQVYLGTYKDKDGDWLDGAKSYRLRVPANAPVEQFWSMTVYDVGARCLIDNPSQQADRSSRMDLKTNDDGSVDLYVGPKAPTGQEGNWVETVPGRAWFSYFRLYGPKKEHFDGSWVLPDFEKAEW</sequence>
<gene>
    <name evidence="3" type="ORF">I41_27330</name>
</gene>
<dbReference type="Proteomes" id="UP000317909">
    <property type="component" value="Chromosome"/>
</dbReference>
<keyword evidence="4" id="KW-1185">Reference proteome</keyword>
<evidence type="ECO:0000313" key="4">
    <source>
        <dbReference type="Proteomes" id="UP000317909"/>
    </source>
</evidence>
<dbReference type="Gene3D" id="1.10.3360.10">
    <property type="entry name" value="VPA0735-like domain"/>
    <property type="match status" value="1"/>
</dbReference>
<dbReference type="InterPro" id="IPR010621">
    <property type="entry name" value="DUF1214"/>
</dbReference>
<dbReference type="AlphaFoldDB" id="A0A517TYU6"/>
<dbReference type="Gene3D" id="2.60.40.1610">
    <property type="entry name" value="Domain of unknown function DUF1254"/>
    <property type="match status" value="1"/>
</dbReference>
<name>A0A517TYU6_9BACT</name>
<dbReference type="EMBL" id="CP036339">
    <property type="protein sequence ID" value="QDT73544.1"/>
    <property type="molecule type" value="Genomic_DNA"/>
</dbReference>
<dbReference type="SUPFAM" id="SSF160935">
    <property type="entry name" value="VPA0735-like"/>
    <property type="match status" value="1"/>
</dbReference>
<protein>
    <recommendedName>
        <fullName evidence="5">DUF1254 domain-containing protein</fullName>
    </recommendedName>
</protein>
<organism evidence="3 4">
    <name type="scientific">Lacipirellula limnantheis</name>
    <dbReference type="NCBI Taxonomy" id="2528024"/>
    <lineage>
        <taxon>Bacteria</taxon>
        <taxon>Pseudomonadati</taxon>
        <taxon>Planctomycetota</taxon>
        <taxon>Planctomycetia</taxon>
        <taxon>Pirellulales</taxon>
        <taxon>Lacipirellulaceae</taxon>
        <taxon>Lacipirellula</taxon>
    </lineage>
</organism>
<dbReference type="InterPro" id="IPR037050">
    <property type="entry name" value="DUF1254_sf"/>
</dbReference>
<dbReference type="Pfam" id="PF06742">
    <property type="entry name" value="DUF1214"/>
    <property type="match status" value="1"/>
</dbReference>
<dbReference type="InterPro" id="IPR037049">
    <property type="entry name" value="DUF1214_C_sf"/>
</dbReference>
<dbReference type="InterPro" id="IPR010679">
    <property type="entry name" value="DUF1254"/>
</dbReference>